<dbReference type="EMBL" id="JAUPFM010000002">
    <property type="protein sequence ID" value="KAK2859634.1"/>
    <property type="molecule type" value="Genomic_DNA"/>
</dbReference>
<evidence type="ECO:0000256" key="5">
    <source>
        <dbReference type="ARBA" id="ARBA00018722"/>
    </source>
</evidence>
<feature type="domain" description="Fibronectin type-III" evidence="19">
    <location>
        <begin position="8"/>
        <end position="104"/>
    </location>
</feature>
<name>A0AA88T232_CHASR</name>
<keyword evidence="15" id="KW-0449">Lipoprotein</keyword>
<reference evidence="21" key="1">
    <citation type="submission" date="2023-07" db="EMBL/GenBank/DDBJ databases">
        <title>Chromosome-level Genome Assembly of Striped Snakehead (Channa striata).</title>
        <authorList>
            <person name="Liu H."/>
        </authorList>
    </citation>
    <scope>NUCLEOTIDE SEQUENCE</scope>
    <source>
        <strain evidence="21">Gz</strain>
        <tissue evidence="21">Muscle</tissue>
    </source>
</reference>
<keyword evidence="11 17" id="KW-0472">Membrane</keyword>
<dbReference type="Pfam" id="PF01108">
    <property type="entry name" value="Tissue_fac"/>
    <property type="match status" value="1"/>
</dbReference>
<evidence type="ECO:0000256" key="18">
    <source>
        <dbReference type="SAM" id="SignalP"/>
    </source>
</evidence>
<evidence type="ECO:0000259" key="19">
    <source>
        <dbReference type="Pfam" id="PF01108"/>
    </source>
</evidence>
<evidence type="ECO:0000256" key="6">
    <source>
        <dbReference type="ARBA" id="ARBA00022692"/>
    </source>
</evidence>
<keyword evidence="9 17" id="KW-1133">Transmembrane helix</keyword>
<dbReference type="GO" id="GO:0007596">
    <property type="term" value="P:blood coagulation"/>
    <property type="evidence" value="ECO:0007669"/>
    <property type="project" value="UniProtKB-KW"/>
</dbReference>
<keyword evidence="6 17" id="KW-0812">Transmembrane</keyword>
<dbReference type="InterPro" id="IPR013783">
    <property type="entry name" value="Ig-like_fold"/>
</dbReference>
<feature type="signal peptide" evidence="18">
    <location>
        <begin position="1"/>
        <end position="22"/>
    </location>
</feature>
<keyword evidence="8 18" id="KW-0732">Signal</keyword>
<dbReference type="FunFam" id="2.60.40.10:FF:000899">
    <property type="entry name" value="Tissue factor"/>
    <property type="match status" value="1"/>
</dbReference>
<comment type="function">
    <text evidence="1">Initiates blood coagulation by forming a complex with circulating factor VII or VIIa. The [TF:VIIa] complex activates factors IX or X by specific limited proteolysis. TF plays a role in normal hemostasis by initiating the cell-surface assembly and propagation of the coagulation protease cascade.</text>
</comment>
<comment type="caution">
    <text evidence="21">The sequence shown here is derived from an EMBL/GenBank/DDBJ whole genome shotgun (WGS) entry which is preliminary data.</text>
</comment>
<evidence type="ECO:0000313" key="21">
    <source>
        <dbReference type="EMBL" id="KAK2859634.1"/>
    </source>
</evidence>
<evidence type="ECO:0000256" key="1">
    <source>
        <dbReference type="ARBA" id="ARBA00002201"/>
    </source>
</evidence>
<proteinExistence type="inferred from homology"/>
<evidence type="ECO:0000313" key="22">
    <source>
        <dbReference type="Proteomes" id="UP001187415"/>
    </source>
</evidence>
<evidence type="ECO:0000256" key="2">
    <source>
        <dbReference type="ARBA" id="ARBA00004479"/>
    </source>
</evidence>
<gene>
    <name evidence="21" type="ORF">Q5P01_004254</name>
</gene>
<keyword evidence="22" id="KW-1185">Reference proteome</keyword>
<comment type="subunit">
    <text evidence="4">Interacts with HSPE; the interaction, inhibited by heparin, promotes the generation of activated factor X and activates coagulation in the presence of activated factor VII.</text>
</comment>
<comment type="similarity">
    <text evidence="3">Belongs to the tissue factor family.</text>
</comment>
<dbReference type="AlphaFoldDB" id="A0AA88T232"/>
<evidence type="ECO:0000256" key="10">
    <source>
        <dbReference type="ARBA" id="ARBA00023084"/>
    </source>
</evidence>
<evidence type="ECO:0000256" key="4">
    <source>
        <dbReference type="ARBA" id="ARBA00011184"/>
    </source>
</evidence>
<keyword evidence="10" id="KW-0094">Blood coagulation</keyword>
<evidence type="ECO:0000256" key="3">
    <source>
        <dbReference type="ARBA" id="ARBA00009197"/>
    </source>
</evidence>
<dbReference type="PRINTS" id="PR00346">
    <property type="entry name" value="TISSUEFACTOR"/>
</dbReference>
<evidence type="ECO:0000256" key="15">
    <source>
        <dbReference type="ARBA" id="ARBA00023288"/>
    </source>
</evidence>
<evidence type="ECO:0000256" key="12">
    <source>
        <dbReference type="ARBA" id="ARBA00023139"/>
    </source>
</evidence>
<dbReference type="GO" id="GO:0005886">
    <property type="term" value="C:plasma membrane"/>
    <property type="evidence" value="ECO:0007669"/>
    <property type="project" value="TreeGrafter"/>
</dbReference>
<keyword evidence="13" id="KW-1015">Disulfide bond</keyword>
<sequence>MELRLAAILCLAFVLCTHPVSGSYPTAQNVTWQSSNFKTILMWEPKPSADYSYTVEYSAVGRDTQRNLHCIRSSATACDLSDSLTNVSTCYTADVLSEPPLGASSDMVEFPYTSSPRFCPYEDTDIGKPDFKLGVSGDKRTTTLYVIDPETALHKDGQRLNIRDVFSDKLQYKVTYRKNRSTGKKVWTSKTNVIEIPNLDRGVSYCFSVQAYIPSRSHPDKQLGEMSQIRCSSDDNQSFFGDYSVAVIAAAIFLILLLIGIVIAVIVVCCKRRNKALKKEKVPLQDA</sequence>
<evidence type="ECO:0000256" key="14">
    <source>
        <dbReference type="ARBA" id="ARBA00023180"/>
    </source>
</evidence>
<feature type="transmembrane region" description="Helical" evidence="17">
    <location>
        <begin position="243"/>
        <end position="269"/>
    </location>
</feature>
<protein>
    <recommendedName>
        <fullName evidence="5">Tissue factor</fullName>
    </recommendedName>
    <alternativeName>
        <fullName evidence="16">Coagulation factor III</fullName>
    </alternativeName>
</protein>
<organism evidence="21 22">
    <name type="scientific">Channa striata</name>
    <name type="common">Snakehead murrel</name>
    <name type="synonym">Ophicephalus striatus</name>
    <dbReference type="NCBI Taxonomy" id="64152"/>
    <lineage>
        <taxon>Eukaryota</taxon>
        <taxon>Metazoa</taxon>
        <taxon>Chordata</taxon>
        <taxon>Craniata</taxon>
        <taxon>Vertebrata</taxon>
        <taxon>Euteleostomi</taxon>
        <taxon>Actinopterygii</taxon>
        <taxon>Neopterygii</taxon>
        <taxon>Teleostei</taxon>
        <taxon>Neoteleostei</taxon>
        <taxon>Acanthomorphata</taxon>
        <taxon>Anabantaria</taxon>
        <taxon>Anabantiformes</taxon>
        <taxon>Channoidei</taxon>
        <taxon>Channidae</taxon>
        <taxon>Channa</taxon>
    </lineage>
</organism>
<keyword evidence="7" id="KW-0356">Hemostasis</keyword>
<evidence type="ECO:0000256" key="11">
    <source>
        <dbReference type="ARBA" id="ARBA00023136"/>
    </source>
</evidence>
<dbReference type="Pfam" id="PF09294">
    <property type="entry name" value="Interfer-bind"/>
    <property type="match status" value="1"/>
</dbReference>
<evidence type="ECO:0000256" key="7">
    <source>
        <dbReference type="ARBA" id="ARBA00022696"/>
    </source>
</evidence>
<dbReference type="InterPro" id="IPR036116">
    <property type="entry name" value="FN3_sf"/>
</dbReference>
<feature type="domain" description="Interferon/interleukin receptor" evidence="20">
    <location>
        <begin position="124"/>
        <end position="232"/>
    </location>
</feature>
<evidence type="ECO:0000256" key="8">
    <source>
        <dbReference type="ARBA" id="ARBA00022729"/>
    </source>
</evidence>
<evidence type="ECO:0000259" key="20">
    <source>
        <dbReference type="Pfam" id="PF09294"/>
    </source>
</evidence>
<evidence type="ECO:0000256" key="16">
    <source>
        <dbReference type="ARBA" id="ARBA00031171"/>
    </source>
</evidence>
<dbReference type="InterPro" id="IPR001187">
    <property type="entry name" value="Tissue_factor"/>
</dbReference>
<accession>A0AA88T232</accession>
<comment type="subcellular location">
    <subcellularLocation>
        <location evidence="2">Membrane</location>
        <topology evidence="2">Single-pass type I membrane protein</topology>
    </subcellularLocation>
</comment>
<dbReference type="PANTHER" id="PTHR20859:SF22">
    <property type="entry name" value="TISSUE FACTOR"/>
    <property type="match status" value="1"/>
</dbReference>
<feature type="chain" id="PRO_5041675253" description="Tissue factor" evidence="18">
    <location>
        <begin position="23"/>
        <end position="287"/>
    </location>
</feature>
<dbReference type="GO" id="GO:0004896">
    <property type="term" value="F:cytokine receptor activity"/>
    <property type="evidence" value="ECO:0007669"/>
    <property type="project" value="TreeGrafter"/>
</dbReference>
<evidence type="ECO:0000256" key="17">
    <source>
        <dbReference type="SAM" id="Phobius"/>
    </source>
</evidence>
<dbReference type="Proteomes" id="UP001187415">
    <property type="component" value="Unassembled WGS sequence"/>
</dbReference>
<dbReference type="InterPro" id="IPR015373">
    <property type="entry name" value="Interferon/interleukin_rcp_dom"/>
</dbReference>
<dbReference type="SUPFAM" id="SSF49265">
    <property type="entry name" value="Fibronectin type III"/>
    <property type="match status" value="2"/>
</dbReference>
<dbReference type="Gene3D" id="2.60.40.10">
    <property type="entry name" value="Immunoglobulins"/>
    <property type="match status" value="2"/>
</dbReference>
<keyword evidence="14" id="KW-0325">Glycoprotein</keyword>
<evidence type="ECO:0000256" key="9">
    <source>
        <dbReference type="ARBA" id="ARBA00022989"/>
    </source>
</evidence>
<dbReference type="InterPro" id="IPR050650">
    <property type="entry name" value="Type-II_Cytokine-TF_Rcpt"/>
</dbReference>
<dbReference type="InterPro" id="IPR003961">
    <property type="entry name" value="FN3_dom"/>
</dbReference>
<evidence type="ECO:0000256" key="13">
    <source>
        <dbReference type="ARBA" id="ARBA00023157"/>
    </source>
</evidence>
<keyword evidence="12" id="KW-0564">Palmitate</keyword>
<dbReference type="PANTHER" id="PTHR20859">
    <property type="entry name" value="INTERFERON/INTERLEUKIN RECEPTOR"/>
    <property type="match status" value="1"/>
</dbReference>